<proteinExistence type="predicted"/>
<organism evidence="2">
    <name type="scientific">viral metagenome</name>
    <dbReference type="NCBI Taxonomy" id="1070528"/>
    <lineage>
        <taxon>unclassified sequences</taxon>
        <taxon>metagenomes</taxon>
        <taxon>organismal metagenomes</taxon>
    </lineage>
</organism>
<name>A0A6C0FBY1_9ZZZZ</name>
<evidence type="ECO:0000313" key="2">
    <source>
        <dbReference type="EMBL" id="QHT38722.1"/>
    </source>
</evidence>
<evidence type="ECO:0000256" key="1">
    <source>
        <dbReference type="SAM" id="MobiDB-lite"/>
    </source>
</evidence>
<accession>A0A6C0FBY1</accession>
<dbReference type="AlphaFoldDB" id="A0A6C0FBY1"/>
<protein>
    <submittedName>
        <fullName evidence="2">Uncharacterized protein</fullName>
    </submittedName>
</protein>
<feature type="region of interest" description="Disordered" evidence="1">
    <location>
        <begin position="82"/>
        <end position="108"/>
    </location>
</feature>
<reference evidence="2" key="1">
    <citation type="journal article" date="2020" name="Nature">
        <title>Giant virus diversity and host interactions through global metagenomics.</title>
        <authorList>
            <person name="Schulz F."/>
            <person name="Roux S."/>
            <person name="Paez-Espino D."/>
            <person name="Jungbluth S."/>
            <person name="Walsh D.A."/>
            <person name="Denef V.J."/>
            <person name="McMahon K.D."/>
            <person name="Konstantinidis K.T."/>
            <person name="Eloe-Fadrosh E.A."/>
            <person name="Kyrpides N.C."/>
            <person name="Woyke T."/>
        </authorList>
    </citation>
    <scope>NUCLEOTIDE SEQUENCE</scope>
    <source>
        <strain evidence="2">GVMAG-S-ERX556106-38</strain>
    </source>
</reference>
<sequence length="108" mass="12865">MYVYNLYQEYLSTLDSGISENYNDNENDITTENVKQNTDKHVVLVDFNEYQSAGKIGTNKKIADFYNNKLNTRNKYTYRVKKTGSKHTIKRKRLRTTRSKTKKKRTRK</sequence>
<dbReference type="EMBL" id="MN738833">
    <property type="protein sequence ID" value="QHT38722.1"/>
    <property type="molecule type" value="Genomic_DNA"/>
</dbReference>